<gene>
    <name evidence="3" type="ORF">KC19_1G098200</name>
</gene>
<dbReference type="InterPro" id="IPR050769">
    <property type="entry name" value="NAT_camello-type"/>
</dbReference>
<dbReference type="PROSITE" id="PS51186">
    <property type="entry name" value="GNAT"/>
    <property type="match status" value="1"/>
</dbReference>
<dbReference type="PANTHER" id="PTHR13947">
    <property type="entry name" value="GNAT FAMILY N-ACETYLTRANSFERASE"/>
    <property type="match status" value="1"/>
</dbReference>
<name>A0A8T0J6J2_CERPU</name>
<evidence type="ECO:0000256" key="1">
    <source>
        <dbReference type="ARBA" id="ARBA00022679"/>
    </source>
</evidence>
<dbReference type="CDD" id="cd04301">
    <property type="entry name" value="NAT_SF"/>
    <property type="match status" value="1"/>
</dbReference>
<feature type="domain" description="N-acetyltransferase" evidence="2">
    <location>
        <begin position="12"/>
        <end position="179"/>
    </location>
</feature>
<dbReference type="InterPro" id="IPR016181">
    <property type="entry name" value="Acyl_CoA_acyltransferase"/>
</dbReference>
<organism evidence="3 4">
    <name type="scientific">Ceratodon purpureus</name>
    <name type="common">Fire moss</name>
    <name type="synonym">Dicranum purpureum</name>
    <dbReference type="NCBI Taxonomy" id="3225"/>
    <lineage>
        <taxon>Eukaryota</taxon>
        <taxon>Viridiplantae</taxon>
        <taxon>Streptophyta</taxon>
        <taxon>Embryophyta</taxon>
        <taxon>Bryophyta</taxon>
        <taxon>Bryophytina</taxon>
        <taxon>Bryopsida</taxon>
        <taxon>Dicranidae</taxon>
        <taxon>Pseudoditrichales</taxon>
        <taxon>Ditrichaceae</taxon>
        <taxon>Ceratodon</taxon>
    </lineage>
</organism>
<evidence type="ECO:0000313" key="3">
    <source>
        <dbReference type="EMBL" id="KAG0590421.1"/>
    </source>
</evidence>
<comment type="caution">
    <text evidence="3">The sequence shown here is derived from an EMBL/GenBank/DDBJ whole genome shotgun (WGS) entry which is preliminary data.</text>
</comment>
<dbReference type="SUPFAM" id="SSF55729">
    <property type="entry name" value="Acyl-CoA N-acyltransferases (Nat)"/>
    <property type="match status" value="2"/>
</dbReference>
<dbReference type="EMBL" id="CM026421">
    <property type="protein sequence ID" value="KAG0590421.1"/>
    <property type="molecule type" value="Genomic_DNA"/>
</dbReference>
<accession>A0A8T0J6J2</accession>
<proteinExistence type="predicted"/>
<reference evidence="3" key="1">
    <citation type="submission" date="2020-06" db="EMBL/GenBank/DDBJ databases">
        <title>WGS assembly of Ceratodon purpureus strain R40.</title>
        <authorList>
            <person name="Carey S.B."/>
            <person name="Jenkins J."/>
            <person name="Shu S."/>
            <person name="Lovell J.T."/>
            <person name="Sreedasyam A."/>
            <person name="Maumus F."/>
            <person name="Tiley G.P."/>
            <person name="Fernandez-Pozo N."/>
            <person name="Barry K."/>
            <person name="Chen C."/>
            <person name="Wang M."/>
            <person name="Lipzen A."/>
            <person name="Daum C."/>
            <person name="Saski C.A."/>
            <person name="Payton A.C."/>
            <person name="Mcbreen J.C."/>
            <person name="Conrad R.E."/>
            <person name="Kollar L.M."/>
            <person name="Olsson S."/>
            <person name="Huttunen S."/>
            <person name="Landis J.B."/>
            <person name="Wickett N.J."/>
            <person name="Johnson M.G."/>
            <person name="Rensing S.A."/>
            <person name="Grimwood J."/>
            <person name="Schmutz J."/>
            <person name="Mcdaniel S.F."/>
        </authorList>
    </citation>
    <scope>NUCLEOTIDE SEQUENCE</scope>
    <source>
        <strain evidence="3">R40</strain>
    </source>
</reference>
<keyword evidence="4" id="KW-1185">Reference proteome</keyword>
<evidence type="ECO:0000313" key="4">
    <source>
        <dbReference type="Proteomes" id="UP000822688"/>
    </source>
</evidence>
<sequence length="318" mass="34410">MANSGDDDGSGFTIKDMRPEHVEDAGRALFTAFYVDSLATGVPPTYNVASPEQGSSLLESFLSQPAVYKVVAVDAAGKVLGGACMQSGDAYVHAIGPLFVSPNSADRGVGKTLMRSLIEHARKLNAPSIRLTTSAANRKSFCLYISLGFRPVECTSAFFGTVHPDAGECAAFAVGISTEGISTRKMEEADVKVCAEIYSKGMGYDREDDIKAMLTKSPERCWVATTEDNTILGYTTGLFLAGHTMTTSEAAWVAVVSRAIKEKDGDVSGISIPGVLYPRLIKWALAMKLVLARHSWYMVIGKYQRPKDDFYWSPSTYH</sequence>
<dbReference type="InterPro" id="IPR000182">
    <property type="entry name" value="GNAT_dom"/>
</dbReference>
<dbReference type="GO" id="GO:0008080">
    <property type="term" value="F:N-acetyltransferase activity"/>
    <property type="evidence" value="ECO:0007669"/>
    <property type="project" value="InterPro"/>
</dbReference>
<dbReference type="Gene3D" id="3.40.630.30">
    <property type="match status" value="2"/>
</dbReference>
<dbReference type="Pfam" id="PF00583">
    <property type="entry name" value="Acetyltransf_1"/>
    <property type="match status" value="1"/>
</dbReference>
<dbReference type="AlphaFoldDB" id="A0A8T0J6J2"/>
<evidence type="ECO:0000259" key="2">
    <source>
        <dbReference type="PROSITE" id="PS51186"/>
    </source>
</evidence>
<protein>
    <recommendedName>
        <fullName evidence="2">N-acetyltransferase domain-containing protein</fullName>
    </recommendedName>
</protein>
<dbReference type="PANTHER" id="PTHR13947:SF37">
    <property type="entry name" value="LD18367P"/>
    <property type="match status" value="1"/>
</dbReference>
<keyword evidence="1" id="KW-0808">Transferase</keyword>
<dbReference type="Proteomes" id="UP000822688">
    <property type="component" value="Chromosome 1"/>
</dbReference>